<reference evidence="1" key="1">
    <citation type="journal article" date="2014" name="Front. Microbiol.">
        <title>High frequency of phylogenetically diverse reductive dehalogenase-homologous genes in deep subseafloor sedimentary metagenomes.</title>
        <authorList>
            <person name="Kawai M."/>
            <person name="Futagami T."/>
            <person name="Toyoda A."/>
            <person name="Takaki Y."/>
            <person name="Nishi S."/>
            <person name="Hori S."/>
            <person name="Arai W."/>
            <person name="Tsubouchi T."/>
            <person name="Morono Y."/>
            <person name="Uchiyama I."/>
            <person name="Ito T."/>
            <person name="Fujiyama A."/>
            <person name="Inagaki F."/>
            <person name="Takami H."/>
        </authorList>
    </citation>
    <scope>NUCLEOTIDE SEQUENCE</scope>
    <source>
        <strain evidence="1">Expedition CK06-06</strain>
    </source>
</reference>
<dbReference type="AlphaFoldDB" id="X1UI78"/>
<dbReference type="EMBL" id="BARW01022451">
    <property type="protein sequence ID" value="GAI99585.1"/>
    <property type="molecule type" value="Genomic_DNA"/>
</dbReference>
<name>X1UI78_9ZZZZ</name>
<accession>X1UI78</accession>
<comment type="caution">
    <text evidence="1">The sequence shown here is derived from an EMBL/GenBank/DDBJ whole genome shotgun (WGS) entry which is preliminary data.</text>
</comment>
<evidence type="ECO:0000313" key="1">
    <source>
        <dbReference type="EMBL" id="GAI99585.1"/>
    </source>
</evidence>
<protein>
    <submittedName>
        <fullName evidence="1">Uncharacterized protein</fullName>
    </submittedName>
</protein>
<gene>
    <name evidence="1" type="ORF">S12H4_37469</name>
</gene>
<proteinExistence type="predicted"/>
<sequence>MNFPYIYREKKSFNEVNFFEGRGYKQYFEAKNRYPTCRLQRLQIQHFKAKLM</sequence>
<organism evidence="1">
    <name type="scientific">marine sediment metagenome</name>
    <dbReference type="NCBI Taxonomy" id="412755"/>
    <lineage>
        <taxon>unclassified sequences</taxon>
        <taxon>metagenomes</taxon>
        <taxon>ecological metagenomes</taxon>
    </lineage>
</organism>